<proteinExistence type="predicted"/>
<keyword evidence="7" id="KW-1185">Reference proteome</keyword>
<dbReference type="InterPro" id="IPR044814">
    <property type="entry name" value="Terpene_cyclase_plant_C1"/>
</dbReference>
<dbReference type="GO" id="GO:0010333">
    <property type="term" value="F:terpene synthase activity"/>
    <property type="evidence" value="ECO:0007669"/>
    <property type="project" value="InterPro"/>
</dbReference>
<dbReference type="InterPro" id="IPR008949">
    <property type="entry name" value="Isoprenoid_synthase_dom_sf"/>
</dbReference>
<dbReference type="FunFam" id="1.50.10.130:FF:000001">
    <property type="entry name" value="Isoprene synthase, chloroplastic"/>
    <property type="match status" value="1"/>
</dbReference>
<evidence type="ECO:0000259" key="5">
    <source>
        <dbReference type="Pfam" id="PF03936"/>
    </source>
</evidence>
<feature type="domain" description="Terpene synthase N-terminal" evidence="4">
    <location>
        <begin position="30"/>
        <end position="209"/>
    </location>
</feature>
<evidence type="ECO:0000313" key="6">
    <source>
        <dbReference type="EMBL" id="KAA8544975.1"/>
    </source>
</evidence>
<dbReference type="InterPro" id="IPR050148">
    <property type="entry name" value="Terpene_synthase-like"/>
</dbReference>
<dbReference type="SUPFAM" id="SSF48576">
    <property type="entry name" value="Terpenoid synthases"/>
    <property type="match status" value="1"/>
</dbReference>
<dbReference type="Pfam" id="PF03936">
    <property type="entry name" value="Terpene_synth_C"/>
    <property type="match status" value="1"/>
</dbReference>
<dbReference type="GO" id="GO:0016102">
    <property type="term" value="P:diterpenoid biosynthetic process"/>
    <property type="evidence" value="ECO:0007669"/>
    <property type="project" value="InterPro"/>
</dbReference>
<dbReference type="FunFam" id="1.10.600.10:FF:000007">
    <property type="entry name" value="Isoprene synthase, chloroplastic"/>
    <property type="match status" value="1"/>
</dbReference>
<dbReference type="SFLD" id="SFLDG01019">
    <property type="entry name" value="Terpene_Cyclase_Like_1_C_Termi"/>
    <property type="match status" value="1"/>
</dbReference>
<evidence type="ECO:0000259" key="4">
    <source>
        <dbReference type="Pfam" id="PF01397"/>
    </source>
</evidence>
<dbReference type="InterPro" id="IPR008930">
    <property type="entry name" value="Terpenoid_cyclase/PrenylTrfase"/>
</dbReference>
<reference evidence="6 7" key="1">
    <citation type="submission" date="2019-09" db="EMBL/GenBank/DDBJ databases">
        <title>A chromosome-level genome assembly of the Chinese tupelo Nyssa sinensis.</title>
        <authorList>
            <person name="Yang X."/>
            <person name="Kang M."/>
            <person name="Yang Y."/>
            <person name="Xiong H."/>
            <person name="Wang M."/>
            <person name="Zhang Z."/>
            <person name="Wang Z."/>
            <person name="Wu H."/>
            <person name="Ma T."/>
            <person name="Liu J."/>
            <person name="Xi Z."/>
        </authorList>
    </citation>
    <scope>NUCLEOTIDE SEQUENCE [LARGE SCALE GENOMIC DNA]</scope>
    <source>
        <strain evidence="6">J267</strain>
        <tissue evidence="6">Leaf</tissue>
    </source>
</reference>
<evidence type="ECO:0000256" key="1">
    <source>
        <dbReference type="ARBA" id="ARBA00001946"/>
    </source>
</evidence>
<dbReference type="InterPro" id="IPR005630">
    <property type="entry name" value="Terpene_synthase_metal-bd"/>
</dbReference>
<feature type="domain" description="Terpene synthase metal-binding" evidence="5">
    <location>
        <begin position="267"/>
        <end position="506"/>
    </location>
</feature>
<name>A0A5J5BPS9_9ASTE</name>
<dbReference type="InterPro" id="IPR001906">
    <property type="entry name" value="Terpene_synth_N"/>
</dbReference>
<evidence type="ECO:0000256" key="3">
    <source>
        <dbReference type="ARBA" id="ARBA00023239"/>
    </source>
</evidence>
<dbReference type="PANTHER" id="PTHR31225:SF221">
    <property type="entry name" value="(-)-GERMACRENE D SYNTHASE"/>
    <property type="match status" value="1"/>
</dbReference>
<accession>A0A5J5BPS9</accession>
<sequence>MANFVQASSALTQNLEPQVIRRSANYHPSIWEDRFLAYASDFTTTNIAQTEQQFEGVKEEVRKMLVAAANEPSKQLNLIDAIQCLGVSYHFENEIDAALQLIYDTCHAHDNQDIDDLHTVALWFRLLRQHGHYVSCDVFNKFKDSKGKFKEFLMSDARGILSLYEATHLRVHGEEILDEALAFTAAYLESLVSHSSHLSNAFAKQVTHAVKQPIRRSLPRLEARHYISVYQEDDSHDGTLLKFAKLDFNLLQKVYQKELSDITSWWKDLDFAKKLPFARDRVVECYFWILGVYFEPQHFLARRTMTKVIAMTSIIDDIYDVYGTPEELVLFTDAIERWDITAMDQLPEYMRVCYQALLNVYSEIEGNLIKEENSYRVDYAKAAMKRLVRAYFDETKWFHEGYIPTMEEYMRIALVTGAYSMLATTSFVGMGESATKEAFDWVSNDPKIVKASSIVCRLMDDIVSHKFEQKRGHAASAVECYMKQYDASEEETVAEFRKQVCDAWKDINEECLKPTAVPVPLIMRVLNLTRVIDVLYKDEDGYTNAGNALKGFVTSLLIDAVPI</sequence>
<dbReference type="SFLD" id="SFLDS00005">
    <property type="entry name" value="Isoprenoid_Synthase_Type_I"/>
    <property type="match status" value="1"/>
</dbReference>
<comment type="cofactor">
    <cofactor evidence="1">
        <name>Mg(2+)</name>
        <dbReference type="ChEBI" id="CHEBI:18420"/>
    </cofactor>
</comment>
<keyword evidence="3" id="KW-0456">Lyase</keyword>
<dbReference type="CDD" id="cd00684">
    <property type="entry name" value="Terpene_cyclase_plant_C1"/>
    <property type="match status" value="1"/>
</dbReference>
<dbReference type="EMBL" id="CM018033">
    <property type="protein sequence ID" value="KAA8544975.1"/>
    <property type="molecule type" value="Genomic_DNA"/>
</dbReference>
<dbReference type="Gene3D" id="1.10.600.10">
    <property type="entry name" value="Farnesyl Diphosphate Synthase"/>
    <property type="match status" value="1"/>
</dbReference>
<evidence type="ECO:0000256" key="2">
    <source>
        <dbReference type="ARBA" id="ARBA00022723"/>
    </source>
</evidence>
<dbReference type="Proteomes" id="UP000325577">
    <property type="component" value="Linkage Group LG10"/>
</dbReference>
<gene>
    <name evidence="6" type="ORF">F0562_019808</name>
</gene>
<dbReference type="InterPro" id="IPR036965">
    <property type="entry name" value="Terpene_synth_N_sf"/>
</dbReference>
<dbReference type="GO" id="GO:0000287">
    <property type="term" value="F:magnesium ion binding"/>
    <property type="evidence" value="ECO:0007669"/>
    <property type="project" value="InterPro"/>
</dbReference>
<evidence type="ECO:0000313" key="7">
    <source>
        <dbReference type="Proteomes" id="UP000325577"/>
    </source>
</evidence>
<dbReference type="SUPFAM" id="SSF48239">
    <property type="entry name" value="Terpenoid cyclases/Protein prenyltransferases"/>
    <property type="match status" value="1"/>
</dbReference>
<dbReference type="Pfam" id="PF01397">
    <property type="entry name" value="Terpene_synth"/>
    <property type="match status" value="1"/>
</dbReference>
<dbReference type="Gene3D" id="1.50.10.130">
    <property type="entry name" value="Terpene synthase, N-terminal domain"/>
    <property type="match status" value="1"/>
</dbReference>
<dbReference type="OrthoDB" id="1877784at2759"/>
<dbReference type="InterPro" id="IPR034741">
    <property type="entry name" value="Terpene_cyclase-like_1_C"/>
</dbReference>
<organism evidence="6 7">
    <name type="scientific">Nyssa sinensis</name>
    <dbReference type="NCBI Taxonomy" id="561372"/>
    <lineage>
        <taxon>Eukaryota</taxon>
        <taxon>Viridiplantae</taxon>
        <taxon>Streptophyta</taxon>
        <taxon>Embryophyta</taxon>
        <taxon>Tracheophyta</taxon>
        <taxon>Spermatophyta</taxon>
        <taxon>Magnoliopsida</taxon>
        <taxon>eudicotyledons</taxon>
        <taxon>Gunneridae</taxon>
        <taxon>Pentapetalae</taxon>
        <taxon>asterids</taxon>
        <taxon>Cornales</taxon>
        <taxon>Nyssaceae</taxon>
        <taxon>Nyssa</taxon>
    </lineage>
</organism>
<dbReference type="SMR" id="A0A5J5BPS9"/>
<dbReference type="AlphaFoldDB" id="A0A5J5BPS9"/>
<dbReference type="PANTHER" id="PTHR31225">
    <property type="entry name" value="OS04G0344100 PROTEIN-RELATED"/>
    <property type="match status" value="1"/>
</dbReference>
<keyword evidence="2" id="KW-0479">Metal-binding</keyword>
<protein>
    <submittedName>
        <fullName evidence="6">Uncharacterized protein</fullName>
    </submittedName>
</protein>